<evidence type="ECO:0000313" key="1">
    <source>
        <dbReference type="EMBL" id="QJA43440.1"/>
    </source>
</evidence>
<proteinExistence type="predicted"/>
<reference evidence="1" key="1">
    <citation type="submission" date="2020-03" db="EMBL/GenBank/DDBJ databases">
        <title>The deep terrestrial virosphere.</title>
        <authorList>
            <person name="Holmfeldt K."/>
            <person name="Nilsson E."/>
            <person name="Simone D."/>
            <person name="Lopez-Fernandez M."/>
            <person name="Wu X."/>
            <person name="de Brujin I."/>
            <person name="Lundin D."/>
            <person name="Andersson A."/>
            <person name="Bertilsson S."/>
            <person name="Dopson M."/>
        </authorList>
    </citation>
    <scope>NUCLEOTIDE SEQUENCE</scope>
    <source>
        <strain evidence="1">MM171A00097</strain>
        <strain evidence="2">MM171B00243</strain>
    </source>
</reference>
<dbReference type="EMBL" id="MT143883">
    <property type="protein sequence ID" value="QJB04487.1"/>
    <property type="molecule type" value="Genomic_DNA"/>
</dbReference>
<name>A0A6H1Z8B3_9ZZZZ</name>
<protein>
    <submittedName>
        <fullName evidence="1">Uncharacterized protein</fullName>
    </submittedName>
</protein>
<gene>
    <name evidence="1" type="ORF">MM171A00097_0087</name>
    <name evidence="2" type="ORF">MM171B00243_0041</name>
</gene>
<dbReference type="EMBL" id="MT143710">
    <property type="protein sequence ID" value="QJA43440.1"/>
    <property type="molecule type" value="Genomic_DNA"/>
</dbReference>
<organism evidence="1">
    <name type="scientific">viral metagenome</name>
    <dbReference type="NCBI Taxonomy" id="1070528"/>
    <lineage>
        <taxon>unclassified sequences</taxon>
        <taxon>metagenomes</taxon>
        <taxon>organismal metagenomes</taxon>
    </lineage>
</organism>
<sequence length="75" mass="8403">MVYDDQKAWVKLKEAIEISEKCDPADCDCDEGPIAKPMELVAHDAGVKVVASVCSMLTCLKDVCFEPKEYRYKSD</sequence>
<evidence type="ECO:0000313" key="2">
    <source>
        <dbReference type="EMBL" id="QJB04487.1"/>
    </source>
</evidence>
<dbReference type="AlphaFoldDB" id="A0A6H1Z8B3"/>
<accession>A0A6H1Z8B3</accession>